<dbReference type="Proteomes" id="UP001066276">
    <property type="component" value="Chromosome 2_1"/>
</dbReference>
<gene>
    <name evidence="1" type="ORF">NDU88_003032</name>
</gene>
<keyword evidence="2" id="KW-1185">Reference proteome</keyword>
<organism evidence="1 2">
    <name type="scientific">Pleurodeles waltl</name>
    <name type="common">Iberian ribbed newt</name>
    <dbReference type="NCBI Taxonomy" id="8319"/>
    <lineage>
        <taxon>Eukaryota</taxon>
        <taxon>Metazoa</taxon>
        <taxon>Chordata</taxon>
        <taxon>Craniata</taxon>
        <taxon>Vertebrata</taxon>
        <taxon>Euteleostomi</taxon>
        <taxon>Amphibia</taxon>
        <taxon>Batrachia</taxon>
        <taxon>Caudata</taxon>
        <taxon>Salamandroidea</taxon>
        <taxon>Salamandridae</taxon>
        <taxon>Pleurodelinae</taxon>
        <taxon>Pleurodeles</taxon>
    </lineage>
</organism>
<protein>
    <submittedName>
        <fullName evidence="1">Uncharacterized protein</fullName>
    </submittedName>
</protein>
<dbReference type="AlphaFoldDB" id="A0AAV7VGS9"/>
<name>A0AAV7VGS9_PLEWA</name>
<evidence type="ECO:0000313" key="2">
    <source>
        <dbReference type="Proteomes" id="UP001066276"/>
    </source>
</evidence>
<comment type="caution">
    <text evidence="1">The sequence shown here is derived from an EMBL/GenBank/DDBJ whole genome shotgun (WGS) entry which is preliminary data.</text>
</comment>
<proteinExistence type="predicted"/>
<dbReference type="EMBL" id="JANPWB010000003">
    <property type="protein sequence ID" value="KAJ1199194.1"/>
    <property type="molecule type" value="Genomic_DNA"/>
</dbReference>
<evidence type="ECO:0000313" key="1">
    <source>
        <dbReference type="EMBL" id="KAJ1199194.1"/>
    </source>
</evidence>
<reference evidence="1" key="1">
    <citation type="journal article" date="2022" name="bioRxiv">
        <title>Sequencing and chromosome-scale assembly of the giantPleurodeles waltlgenome.</title>
        <authorList>
            <person name="Brown T."/>
            <person name="Elewa A."/>
            <person name="Iarovenko S."/>
            <person name="Subramanian E."/>
            <person name="Araus A.J."/>
            <person name="Petzold A."/>
            <person name="Susuki M."/>
            <person name="Suzuki K.-i.T."/>
            <person name="Hayashi T."/>
            <person name="Toyoda A."/>
            <person name="Oliveira C."/>
            <person name="Osipova E."/>
            <person name="Leigh N.D."/>
            <person name="Simon A."/>
            <person name="Yun M.H."/>
        </authorList>
    </citation>
    <scope>NUCLEOTIDE SEQUENCE</scope>
    <source>
        <strain evidence="1">20211129_DDA</strain>
        <tissue evidence="1">Liver</tissue>
    </source>
</reference>
<sequence>MSNTTRTPEGAEPVTRIFLETLFGALCADITTLKQDLKKDIKGLAKDMNELGDYMDNLKRTDETRGEELDTHLREILELHDKNVELCYQVKELENRSRRANIRI</sequence>
<accession>A0AAV7VGS9</accession>